<name>A0AAF0IQX3_9BASI</name>
<feature type="compositionally biased region" description="Polar residues" evidence="6">
    <location>
        <begin position="144"/>
        <end position="153"/>
    </location>
</feature>
<feature type="region of interest" description="Disordered" evidence="6">
    <location>
        <begin position="897"/>
        <end position="954"/>
    </location>
</feature>
<evidence type="ECO:0000256" key="3">
    <source>
        <dbReference type="ARBA" id="ARBA00022989"/>
    </source>
</evidence>
<evidence type="ECO:0000256" key="4">
    <source>
        <dbReference type="ARBA" id="ARBA00023128"/>
    </source>
</evidence>
<feature type="compositionally biased region" description="Basic and acidic residues" evidence="6">
    <location>
        <begin position="861"/>
        <end position="870"/>
    </location>
</feature>
<feature type="compositionally biased region" description="Basic and acidic residues" evidence="6">
    <location>
        <begin position="933"/>
        <end position="954"/>
    </location>
</feature>
<feature type="region of interest" description="Disordered" evidence="6">
    <location>
        <begin position="129"/>
        <end position="153"/>
    </location>
</feature>
<feature type="compositionally biased region" description="Basic and acidic residues" evidence="6">
    <location>
        <begin position="897"/>
        <end position="907"/>
    </location>
</feature>
<dbReference type="Pfam" id="PF04588">
    <property type="entry name" value="HIG_1_N"/>
    <property type="match status" value="1"/>
</dbReference>
<dbReference type="PROSITE" id="PS51503">
    <property type="entry name" value="HIG1"/>
    <property type="match status" value="1"/>
</dbReference>
<gene>
    <name evidence="10" type="primary">SYP1</name>
    <name evidence="10" type="ORF">MOBT1_000698</name>
</gene>
<feature type="region of interest" description="Disordered" evidence="6">
    <location>
        <begin position="323"/>
        <end position="386"/>
    </location>
</feature>
<evidence type="ECO:0000256" key="5">
    <source>
        <dbReference type="ARBA" id="ARBA00023136"/>
    </source>
</evidence>
<evidence type="ECO:0000256" key="6">
    <source>
        <dbReference type="SAM" id="MobiDB-lite"/>
    </source>
</evidence>
<keyword evidence="4" id="KW-0496">Mitochondrion</keyword>
<evidence type="ECO:0000256" key="7">
    <source>
        <dbReference type="SAM" id="Phobius"/>
    </source>
</evidence>
<feature type="region of interest" description="Disordered" evidence="6">
    <location>
        <begin position="426"/>
        <end position="445"/>
    </location>
</feature>
<feature type="region of interest" description="Disordered" evidence="6">
    <location>
        <begin position="841"/>
        <end position="870"/>
    </location>
</feature>
<evidence type="ECO:0000313" key="11">
    <source>
        <dbReference type="Proteomes" id="UP001214603"/>
    </source>
</evidence>
<feature type="domain" description="MHD" evidence="8">
    <location>
        <begin position="500"/>
        <end position="752"/>
    </location>
</feature>
<dbReference type="InterPro" id="IPR028565">
    <property type="entry name" value="MHD"/>
</dbReference>
<dbReference type="PROSITE" id="PS51072">
    <property type="entry name" value="MHD"/>
    <property type="match status" value="1"/>
</dbReference>
<dbReference type="Pfam" id="PF00611">
    <property type="entry name" value="FCH"/>
    <property type="match status" value="1"/>
</dbReference>
<protein>
    <submittedName>
        <fullName evidence="10">Suppressor of Profilin deletion</fullName>
    </submittedName>
</protein>
<sequence length="954" mass="105663">MSEADSPYATLFATLQARAKNARIFHEQMADYFSARREAEEAYVRQLQKLTKRSFLADTTYLPPEYKDVYDRLMCELAEVSQAHSRLEHRILRDCEEPLRTAPTSGEWSKLRRYDESLAPVLKEISSLENQLHKDQKKHDSKRTGTTRSKCEATQQALTRAVAQWDKRMLPAASAYERVDRARLGMLKDTVRRFARAQGDMAKELYEHARETGYAASEFDTERELSNFVQGTRLPARSHALASTAPPSRAQSPALDAAQSRSVSHAEWPMPESSSERAPSRGVYSRSAAAHMPHLRDEADGQGVPGRSSPRFSVPLPSALLHASHESHSPKDTSFHPERSPIPAQLTPARSVASLDGDGAPEPVKTPIYAPSIVTPGPLAFGRAPPADENAIKRNARRATTQLSDVPLPDTHDDEAAWEQMRTQLRNSSLGLSSPTSRRDRREYRNSSFNIIEGLNEAAAPEETVQSHGSTVMPAPAPALASAFSPATISTTQMSPVLHAVPISARIVERVNVMWAGGALARVMIVGEIRLSTLAATPASGSARILLTHAEQVEKVAGNPELLSEVVYEPNLYEVDLAQLAKLGKDTVALRYQVRVGADAYEQYAPILLEPQWRCEPQQSSLLLAYRANPRSLLFSRAPHAALHAVSFDVAIPAESHVTGGVLSQPVGDWDPEAQQLRWQREASLPLSDEALNKILARFPLASQGTPQPVSAAWQLAAHTVSDVGIEAYTGDQSVVLASVHRETVSGKYFSQPRDDEPFVPTSLTDEEETGYQKFLRRMKEEPMIPLGCLLTTAALTYASLELRKGNRETFQRALRWRVVFQTVTVGAAAASLFWIRAPSSAVPPPNPDGSPGKIPYWNQDKMDRREADNKVDWGKRYRDAHSRDERENAAIQRMIEEEIKAREQQTREQPPPLPAQVPVAPAEPDQPPAAPAEKERPSPPRIGQDKRRFTFQL</sequence>
<dbReference type="InterPro" id="IPR007667">
    <property type="entry name" value="Hypoxia_induced_domain"/>
</dbReference>
<dbReference type="EMBL" id="CP119934">
    <property type="protein sequence ID" value="WFD02015.1"/>
    <property type="molecule type" value="Genomic_DNA"/>
</dbReference>
<feature type="transmembrane region" description="Helical" evidence="7">
    <location>
        <begin position="784"/>
        <end position="803"/>
    </location>
</feature>
<dbReference type="InterPro" id="IPR027267">
    <property type="entry name" value="AH/BAR_dom_sf"/>
</dbReference>
<dbReference type="GO" id="GO:0031966">
    <property type="term" value="C:mitochondrial membrane"/>
    <property type="evidence" value="ECO:0007669"/>
    <property type="project" value="UniProtKB-SubCell"/>
</dbReference>
<dbReference type="PANTHER" id="PTHR12297:SF3">
    <property type="entry name" value="HIG1 DOMAIN FAMILY MEMBER 1A"/>
    <property type="match status" value="1"/>
</dbReference>
<keyword evidence="11" id="KW-1185">Reference proteome</keyword>
<dbReference type="Gene3D" id="1.20.1270.60">
    <property type="entry name" value="Arfaptin homology (AH) domain/BAR domain"/>
    <property type="match status" value="1"/>
</dbReference>
<dbReference type="Gene3D" id="6.10.140.1320">
    <property type="match status" value="1"/>
</dbReference>
<keyword evidence="3 7" id="KW-1133">Transmembrane helix</keyword>
<organism evidence="10 11">
    <name type="scientific">Malassezia obtusa</name>
    <dbReference type="NCBI Taxonomy" id="76774"/>
    <lineage>
        <taxon>Eukaryota</taxon>
        <taxon>Fungi</taxon>
        <taxon>Dikarya</taxon>
        <taxon>Basidiomycota</taxon>
        <taxon>Ustilaginomycotina</taxon>
        <taxon>Malasseziomycetes</taxon>
        <taxon>Malasseziales</taxon>
        <taxon>Malasseziaceae</taxon>
        <taxon>Malassezia</taxon>
    </lineage>
</organism>
<dbReference type="InterPro" id="IPR001060">
    <property type="entry name" value="FCH_dom"/>
</dbReference>
<dbReference type="SUPFAM" id="SSF103657">
    <property type="entry name" value="BAR/IMD domain-like"/>
    <property type="match status" value="1"/>
</dbReference>
<feature type="transmembrane region" description="Helical" evidence="7">
    <location>
        <begin position="815"/>
        <end position="836"/>
    </location>
</feature>
<feature type="compositionally biased region" description="Polar residues" evidence="6">
    <location>
        <begin position="426"/>
        <end position="436"/>
    </location>
</feature>
<feature type="domain" description="HIG1" evidence="9">
    <location>
        <begin position="756"/>
        <end position="847"/>
    </location>
</feature>
<evidence type="ECO:0000256" key="2">
    <source>
        <dbReference type="ARBA" id="ARBA00022692"/>
    </source>
</evidence>
<reference evidence="10" key="1">
    <citation type="submission" date="2023-03" db="EMBL/GenBank/DDBJ databases">
        <title>Mating type loci evolution in Malassezia.</title>
        <authorList>
            <person name="Coelho M.A."/>
        </authorList>
    </citation>
    <scope>NUCLEOTIDE SEQUENCE</scope>
    <source>
        <strain evidence="10">CBS 7876</strain>
    </source>
</reference>
<evidence type="ECO:0000259" key="9">
    <source>
        <dbReference type="PROSITE" id="PS51503"/>
    </source>
</evidence>
<proteinExistence type="predicted"/>
<feature type="region of interest" description="Disordered" evidence="6">
    <location>
        <begin position="239"/>
        <end position="288"/>
    </location>
</feature>
<dbReference type="InterPro" id="IPR050355">
    <property type="entry name" value="RCF1"/>
</dbReference>
<keyword evidence="5 7" id="KW-0472">Membrane</keyword>
<feature type="compositionally biased region" description="Basic and acidic residues" evidence="6">
    <location>
        <begin position="323"/>
        <end position="339"/>
    </location>
</feature>
<keyword evidence="2 7" id="KW-0812">Transmembrane</keyword>
<accession>A0AAF0IQX3</accession>
<dbReference type="InterPro" id="IPR018808">
    <property type="entry name" value="Muniscin_C"/>
</dbReference>
<dbReference type="PANTHER" id="PTHR12297">
    <property type="entry name" value="HYPOXIA-INDUCBILE GENE 1 HIG1 -RELATED"/>
    <property type="match status" value="1"/>
</dbReference>
<dbReference type="GO" id="GO:0097250">
    <property type="term" value="P:mitochondrial respirasome assembly"/>
    <property type="evidence" value="ECO:0007669"/>
    <property type="project" value="TreeGrafter"/>
</dbReference>
<dbReference type="Pfam" id="PF10291">
    <property type="entry name" value="muHD"/>
    <property type="match status" value="1"/>
</dbReference>
<evidence type="ECO:0000256" key="1">
    <source>
        <dbReference type="ARBA" id="ARBA00004325"/>
    </source>
</evidence>
<comment type="subcellular location">
    <subcellularLocation>
        <location evidence="1">Mitochondrion membrane</location>
    </subcellularLocation>
</comment>
<evidence type="ECO:0000259" key="8">
    <source>
        <dbReference type="PROSITE" id="PS51072"/>
    </source>
</evidence>
<evidence type="ECO:0000313" key="10">
    <source>
        <dbReference type="EMBL" id="WFD02015.1"/>
    </source>
</evidence>
<dbReference type="Proteomes" id="UP001214603">
    <property type="component" value="Chromosome 1"/>
</dbReference>
<dbReference type="AlphaFoldDB" id="A0AAF0IQX3"/>